<keyword evidence="2" id="KW-1185">Reference proteome</keyword>
<comment type="caution">
    <text evidence="1">The sequence shown here is derived from an EMBL/GenBank/DDBJ whole genome shotgun (WGS) entry which is preliminary data.</text>
</comment>
<accession>A0ABT5SVL4</accession>
<proteinExistence type="predicted"/>
<protein>
    <recommendedName>
        <fullName evidence="3">Excreted virulence factor EspC (Type VII ESX diderm)</fullName>
    </recommendedName>
</protein>
<name>A0ABT5SVL4_9PSEU</name>
<reference evidence="1 2" key="1">
    <citation type="submission" date="2023-02" db="EMBL/GenBank/DDBJ databases">
        <title>Genome sequencing required for Actinomycetospora new species description.</title>
        <authorList>
            <person name="Saimee Y."/>
            <person name="Duangmal K."/>
        </authorList>
    </citation>
    <scope>NUCLEOTIDE SEQUENCE [LARGE SCALE GENOMIC DNA]</scope>
    <source>
        <strain evidence="1 2">DW7H6</strain>
    </source>
</reference>
<evidence type="ECO:0000313" key="2">
    <source>
        <dbReference type="Proteomes" id="UP001300763"/>
    </source>
</evidence>
<dbReference type="Proteomes" id="UP001300763">
    <property type="component" value="Unassembled WGS sequence"/>
</dbReference>
<dbReference type="EMBL" id="JAQZAO010000006">
    <property type="protein sequence ID" value="MDD7966814.1"/>
    <property type="molecule type" value="Genomic_DNA"/>
</dbReference>
<evidence type="ECO:0000313" key="1">
    <source>
        <dbReference type="EMBL" id="MDD7966814.1"/>
    </source>
</evidence>
<evidence type="ECO:0008006" key="3">
    <source>
        <dbReference type="Google" id="ProtNLM"/>
    </source>
</evidence>
<organism evidence="1 2">
    <name type="scientific">Actinomycetospora lemnae</name>
    <dbReference type="NCBI Taxonomy" id="3019891"/>
    <lineage>
        <taxon>Bacteria</taxon>
        <taxon>Bacillati</taxon>
        <taxon>Actinomycetota</taxon>
        <taxon>Actinomycetes</taxon>
        <taxon>Pseudonocardiales</taxon>
        <taxon>Pseudonocardiaceae</taxon>
        <taxon>Actinomycetospora</taxon>
    </lineage>
</organism>
<dbReference type="RefSeq" id="WP_274201344.1">
    <property type="nucleotide sequence ID" value="NZ_JAQZAO010000006.1"/>
</dbReference>
<sequence length="107" mass="11476">MTSPEEGVDVELEALRADAAVWRGAAGELERRRPHVQGMLVAPAAFSLWGVDAGLDRTYEEVRARMEALLDQGGQTFSALADTLTAAADTYDREDAAGAHRFRAGDG</sequence>
<gene>
    <name evidence="1" type="ORF">PGB27_15875</name>
</gene>